<feature type="domain" description="HTH cro/C1-type" evidence="2">
    <location>
        <begin position="5"/>
        <end position="59"/>
    </location>
</feature>
<dbReference type="Pfam" id="PF01381">
    <property type="entry name" value="HTH_3"/>
    <property type="match status" value="1"/>
</dbReference>
<keyword evidence="4" id="KW-1185">Reference proteome</keyword>
<protein>
    <submittedName>
        <fullName evidence="3">Putative transcriptional regulator</fullName>
    </submittedName>
</protein>
<dbReference type="CDD" id="cd00093">
    <property type="entry name" value="HTH_XRE"/>
    <property type="match status" value="1"/>
</dbReference>
<evidence type="ECO:0000256" key="1">
    <source>
        <dbReference type="ARBA" id="ARBA00023125"/>
    </source>
</evidence>
<dbReference type="InterPro" id="IPR001387">
    <property type="entry name" value="Cro/C1-type_HTH"/>
</dbReference>
<gene>
    <name evidence="3" type="ORF">DFR27_0607</name>
</gene>
<dbReference type="PANTHER" id="PTHR46558:SF4">
    <property type="entry name" value="DNA-BIDING PHAGE PROTEIN"/>
    <property type="match status" value="1"/>
</dbReference>
<dbReference type="AlphaFoldDB" id="A0A3M0AJB2"/>
<dbReference type="SUPFAM" id="SSF47413">
    <property type="entry name" value="lambda repressor-like DNA-binding domains"/>
    <property type="match status" value="1"/>
</dbReference>
<evidence type="ECO:0000313" key="4">
    <source>
        <dbReference type="Proteomes" id="UP000267187"/>
    </source>
</evidence>
<dbReference type="PROSITE" id="PS50943">
    <property type="entry name" value="HTH_CROC1"/>
    <property type="match status" value="1"/>
</dbReference>
<dbReference type="EMBL" id="REFJ01000001">
    <property type="protein sequence ID" value="RMA82655.1"/>
    <property type="molecule type" value="Genomic_DNA"/>
</dbReference>
<dbReference type="Gene3D" id="1.10.260.40">
    <property type="entry name" value="lambda repressor-like DNA-binding domains"/>
    <property type="match status" value="1"/>
</dbReference>
<comment type="caution">
    <text evidence="3">The sequence shown here is derived from an EMBL/GenBank/DDBJ whole genome shotgun (WGS) entry which is preliminary data.</text>
</comment>
<reference evidence="3 4" key="1">
    <citation type="submission" date="2018-10" db="EMBL/GenBank/DDBJ databases">
        <title>Genomic Encyclopedia of Type Strains, Phase IV (KMG-IV): sequencing the most valuable type-strain genomes for metagenomic binning, comparative biology and taxonomic classification.</title>
        <authorList>
            <person name="Goeker M."/>
        </authorList>
    </citation>
    <scope>NUCLEOTIDE SEQUENCE [LARGE SCALE GENOMIC DNA]</scope>
    <source>
        <strain evidence="3 4">DSM 25080</strain>
    </source>
</reference>
<dbReference type="OrthoDB" id="3034420at2"/>
<sequence>MKNKIKVLRAEQDWSQEALAKRLGVSRQAINALERGKHSPSLQLAFDIAHVFSVDITDVFIPEVSELPVTEE</sequence>
<name>A0A3M0AJB2_9GAMM</name>
<dbReference type="InterPro" id="IPR010982">
    <property type="entry name" value="Lambda_DNA-bd_dom_sf"/>
</dbReference>
<dbReference type="PANTHER" id="PTHR46558">
    <property type="entry name" value="TRACRIPTIONAL REGULATORY PROTEIN-RELATED-RELATED"/>
    <property type="match status" value="1"/>
</dbReference>
<organism evidence="3 4">
    <name type="scientific">Umboniibacter marinipuniceus</name>
    <dbReference type="NCBI Taxonomy" id="569599"/>
    <lineage>
        <taxon>Bacteria</taxon>
        <taxon>Pseudomonadati</taxon>
        <taxon>Pseudomonadota</taxon>
        <taxon>Gammaproteobacteria</taxon>
        <taxon>Cellvibrionales</taxon>
        <taxon>Cellvibrionaceae</taxon>
        <taxon>Umboniibacter</taxon>
    </lineage>
</organism>
<keyword evidence="1" id="KW-0238">DNA-binding</keyword>
<dbReference type="SMART" id="SM00530">
    <property type="entry name" value="HTH_XRE"/>
    <property type="match status" value="1"/>
</dbReference>
<dbReference type="GO" id="GO:0003677">
    <property type="term" value="F:DNA binding"/>
    <property type="evidence" value="ECO:0007669"/>
    <property type="project" value="UniProtKB-KW"/>
</dbReference>
<accession>A0A3M0AJB2</accession>
<dbReference type="Proteomes" id="UP000267187">
    <property type="component" value="Unassembled WGS sequence"/>
</dbReference>
<evidence type="ECO:0000313" key="3">
    <source>
        <dbReference type="EMBL" id="RMA82655.1"/>
    </source>
</evidence>
<proteinExistence type="predicted"/>
<evidence type="ECO:0000259" key="2">
    <source>
        <dbReference type="PROSITE" id="PS50943"/>
    </source>
</evidence>
<dbReference type="RefSeq" id="WP_121875971.1">
    <property type="nucleotide sequence ID" value="NZ_REFJ01000001.1"/>
</dbReference>